<evidence type="ECO:0000259" key="5">
    <source>
        <dbReference type="PROSITE" id="PS51178"/>
    </source>
</evidence>
<proteinExistence type="inferred from homology"/>
<comment type="similarity">
    <text evidence="2">Belongs to the transpeptidase family.</text>
</comment>
<dbReference type="InterPro" id="IPR050515">
    <property type="entry name" value="Beta-lactam/transpept"/>
</dbReference>
<dbReference type="Gene3D" id="3.30.10.20">
    <property type="match status" value="1"/>
</dbReference>
<dbReference type="InterPro" id="IPR001460">
    <property type="entry name" value="PCN-bd_Tpept"/>
</dbReference>
<dbReference type="Gene3D" id="3.90.1310.10">
    <property type="entry name" value="Penicillin-binding protein 2a (Domain 2)"/>
    <property type="match status" value="1"/>
</dbReference>
<keyword evidence="3 4" id="KW-0472">Membrane</keyword>
<dbReference type="SUPFAM" id="SSF56519">
    <property type="entry name" value="Penicillin binding protein dimerisation domain"/>
    <property type="match status" value="1"/>
</dbReference>
<protein>
    <submittedName>
        <fullName evidence="6">Stage V sporulation protein D (Sporulation-specific penicillin-binding protein)</fullName>
    </submittedName>
</protein>
<evidence type="ECO:0000313" key="7">
    <source>
        <dbReference type="Proteomes" id="UP001519272"/>
    </source>
</evidence>
<feature type="transmembrane region" description="Helical" evidence="4">
    <location>
        <begin position="12"/>
        <end position="32"/>
    </location>
</feature>
<gene>
    <name evidence="6" type="ORF">J2Z32_000988</name>
</gene>
<dbReference type="SMART" id="SM00740">
    <property type="entry name" value="PASTA"/>
    <property type="match status" value="1"/>
</dbReference>
<evidence type="ECO:0000256" key="3">
    <source>
        <dbReference type="ARBA" id="ARBA00023136"/>
    </source>
</evidence>
<dbReference type="Gene3D" id="3.40.710.10">
    <property type="entry name" value="DD-peptidase/beta-lactamase superfamily"/>
    <property type="match status" value="1"/>
</dbReference>
<dbReference type="Pfam" id="PF03793">
    <property type="entry name" value="PASTA"/>
    <property type="match status" value="1"/>
</dbReference>
<dbReference type="SUPFAM" id="SSF54184">
    <property type="entry name" value="Penicillin-binding protein 2x (pbp-2x), c-terminal domain"/>
    <property type="match status" value="1"/>
</dbReference>
<dbReference type="InterPro" id="IPR005543">
    <property type="entry name" value="PASTA_dom"/>
</dbReference>
<dbReference type="SUPFAM" id="SSF56601">
    <property type="entry name" value="beta-lactamase/transpeptidase-like"/>
    <property type="match status" value="1"/>
</dbReference>
<evidence type="ECO:0000256" key="4">
    <source>
        <dbReference type="SAM" id="Phobius"/>
    </source>
</evidence>
<keyword evidence="4" id="KW-1133">Transmembrane helix</keyword>
<dbReference type="InterPro" id="IPR011927">
    <property type="entry name" value="SpoVD_pbp"/>
</dbReference>
<feature type="domain" description="PASTA" evidence="5">
    <location>
        <begin position="579"/>
        <end position="638"/>
    </location>
</feature>
<dbReference type="PANTHER" id="PTHR30627">
    <property type="entry name" value="PEPTIDOGLYCAN D,D-TRANSPEPTIDASE"/>
    <property type="match status" value="1"/>
</dbReference>
<dbReference type="InterPro" id="IPR036138">
    <property type="entry name" value="PBP_dimer_sf"/>
</dbReference>
<dbReference type="PANTHER" id="PTHR30627:SF1">
    <property type="entry name" value="PEPTIDOGLYCAN D,D-TRANSPEPTIDASE FTSI"/>
    <property type="match status" value="1"/>
</dbReference>
<dbReference type="CDD" id="cd06573">
    <property type="entry name" value="PASTA"/>
    <property type="match status" value="1"/>
</dbReference>
<dbReference type="Gene3D" id="3.30.450.330">
    <property type="match status" value="1"/>
</dbReference>
<dbReference type="Pfam" id="PF00905">
    <property type="entry name" value="Transpeptidase"/>
    <property type="match status" value="1"/>
</dbReference>
<evidence type="ECO:0000313" key="6">
    <source>
        <dbReference type="EMBL" id="MBP1904371.1"/>
    </source>
</evidence>
<dbReference type="Proteomes" id="UP001519272">
    <property type="component" value="Unassembled WGS sequence"/>
</dbReference>
<accession>A0ABS4FP63</accession>
<comment type="caution">
    <text evidence="6">The sequence shown here is derived from an EMBL/GenBank/DDBJ whole genome shotgun (WGS) entry which is preliminary data.</text>
</comment>
<dbReference type="RefSeq" id="WP_210088048.1">
    <property type="nucleotide sequence ID" value="NZ_JAGGKG010000003.1"/>
</dbReference>
<reference evidence="6 7" key="1">
    <citation type="submission" date="2021-03" db="EMBL/GenBank/DDBJ databases">
        <title>Genomic Encyclopedia of Type Strains, Phase IV (KMG-IV): sequencing the most valuable type-strain genomes for metagenomic binning, comparative biology and taxonomic classification.</title>
        <authorList>
            <person name="Goeker M."/>
        </authorList>
    </citation>
    <scope>NUCLEOTIDE SEQUENCE [LARGE SCALE GENOMIC DNA]</scope>
    <source>
        <strain evidence="6 7">DSM 14349</strain>
    </source>
</reference>
<evidence type="ECO:0000256" key="1">
    <source>
        <dbReference type="ARBA" id="ARBA00004370"/>
    </source>
</evidence>
<dbReference type="PROSITE" id="PS51178">
    <property type="entry name" value="PASTA"/>
    <property type="match status" value="1"/>
</dbReference>
<organism evidence="6 7">
    <name type="scientific">Paenibacillus turicensis</name>
    <dbReference type="NCBI Taxonomy" id="160487"/>
    <lineage>
        <taxon>Bacteria</taxon>
        <taxon>Bacillati</taxon>
        <taxon>Bacillota</taxon>
        <taxon>Bacilli</taxon>
        <taxon>Bacillales</taxon>
        <taxon>Paenibacillaceae</taxon>
        <taxon>Paenibacillus</taxon>
    </lineage>
</organism>
<name>A0ABS4FP63_9BACL</name>
<dbReference type="EMBL" id="JAGGKG010000003">
    <property type="protein sequence ID" value="MBP1904371.1"/>
    <property type="molecule type" value="Genomic_DNA"/>
</dbReference>
<comment type="subcellular location">
    <subcellularLocation>
        <location evidence="1">Membrane</location>
    </subcellularLocation>
</comment>
<keyword evidence="4" id="KW-0812">Transmembrane</keyword>
<keyword evidence="7" id="KW-1185">Reference proteome</keyword>
<dbReference type="NCBIfam" id="TIGR02214">
    <property type="entry name" value="spoVD_pbp"/>
    <property type="match status" value="1"/>
</dbReference>
<dbReference type="InterPro" id="IPR005311">
    <property type="entry name" value="PBP_dimer"/>
</dbReference>
<sequence length="651" mass="71009">MKNSQVTIRKRLLWLLLGLTLMFGALVIRLAYVQLGQGAELSQKAEESWRRNIPFSAKRGEISDRNGVTLAYNVTTPTIMAIPVQIKDKASTARSLASIIDMSEENILKQISKKQSIVRLQPGGRKITMEKSQQIRDLALPGIVVAEDNKRYYPFEGLAAHILGFTGSYNQGLAGLESKYESELSGMNGNVSYLSDAGGRLMPGTSEKYVQPKDGLNLQLTIDKSIQSIIERELDDAMNRLHANSALSIAMNPKTGEILGLASRPGFEPGRYQDFDASTYNRNLPIWMTYEPGSTFKIITLAAALEEKKVNLQHDHFFDPGYVKVGGATLRCWKKGGHGSQTFLQVVENSCNPGFVALGQRLGKETLFDYIQNFGFGTKTGIDLAGESTGILFKLSQVGPVELATTAFGQGVSVTPIQQITAVSAAINGGKLYQPYVAKSWTNPDTGEIVASNEPKLIRQVVSEETSKQVREALESVVANGTGGNAFIDGYRVGGKTGTAQKVVNGRYSTSEHIVSFIGFAPADDPQIVVYTAVDNPQGIQFGGVVAAPIVKNILTDALEYMKVPPREKQMNKKYKYGEIPIVTVPDLIGKTAQDIYEDMNMNFNLARSGSGKVVINQSPKAGARVEKGATIRIYMGEETELGEHDNDHNH</sequence>
<dbReference type="Pfam" id="PF03717">
    <property type="entry name" value="PBP_dimer"/>
    <property type="match status" value="1"/>
</dbReference>
<dbReference type="InterPro" id="IPR012338">
    <property type="entry name" value="Beta-lactam/transpept-like"/>
</dbReference>
<evidence type="ECO:0000256" key="2">
    <source>
        <dbReference type="ARBA" id="ARBA00007171"/>
    </source>
</evidence>